<organism evidence="2 3">
    <name type="scientific">Pristionchus entomophagus</name>
    <dbReference type="NCBI Taxonomy" id="358040"/>
    <lineage>
        <taxon>Eukaryota</taxon>
        <taxon>Metazoa</taxon>
        <taxon>Ecdysozoa</taxon>
        <taxon>Nematoda</taxon>
        <taxon>Chromadorea</taxon>
        <taxon>Rhabditida</taxon>
        <taxon>Rhabditina</taxon>
        <taxon>Diplogasteromorpha</taxon>
        <taxon>Diplogasteroidea</taxon>
        <taxon>Neodiplogasteridae</taxon>
        <taxon>Pristionchus</taxon>
    </lineage>
</organism>
<gene>
    <name evidence="2" type="ORF">PENTCL1PPCAC_3894</name>
</gene>
<dbReference type="SUPFAM" id="SSF81321">
    <property type="entry name" value="Family A G protein-coupled receptor-like"/>
    <property type="match status" value="1"/>
</dbReference>
<feature type="transmembrane region" description="Helical" evidence="1">
    <location>
        <begin position="136"/>
        <end position="157"/>
    </location>
</feature>
<dbReference type="InterPro" id="IPR019428">
    <property type="entry name" value="7TM_GPCR_serpentine_rcpt_Str"/>
</dbReference>
<evidence type="ECO:0000313" key="3">
    <source>
        <dbReference type="Proteomes" id="UP001432027"/>
    </source>
</evidence>
<dbReference type="AlphaFoldDB" id="A0AAV5SJZ8"/>
<keyword evidence="1" id="KW-0812">Transmembrane</keyword>
<accession>A0AAV5SJZ8</accession>
<dbReference type="PANTHER" id="PTHR45907">
    <property type="entry name" value="SERPENTINE RECEPTOR, CLASS J"/>
    <property type="match status" value="1"/>
</dbReference>
<reference evidence="2" key="1">
    <citation type="submission" date="2023-10" db="EMBL/GenBank/DDBJ databases">
        <title>Genome assembly of Pristionchus species.</title>
        <authorList>
            <person name="Yoshida K."/>
            <person name="Sommer R.J."/>
        </authorList>
    </citation>
    <scope>NUCLEOTIDE SEQUENCE</scope>
    <source>
        <strain evidence="2">RS0144</strain>
    </source>
</reference>
<dbReference type="Pfam" id="PF10326">
    <property type="entry name" value="7TM_GPCR_Str"/>
    <property type="match status" value="1"/>
</dbReference>
<feature type="transmembrane region" description="Helical" evidence="1">
    <location>
        <begin position="54"/>
        <end position="75"/>
    </location>
</feature>
<dbReference type="Proteomes" id="UP001432027">
    <property type="component" value="Unassembled WGS sequence"/>
</dbReference>
<comment type="caution">
    <text evidence="2">The sequence shown here is derived from an EMBL/GenBank/DDBJ whole genome shotgun (WGS) entry which is preliminary data.</text>
</comment>
<evidence type="ECO:0000313" key="2">
    <source>
        <dbReference type="EMBL" id="GMS81719.1"/>
    </source>
</evidence>
<feature type="transmembrane region" description="Helical" evidence="1">
    <location>
        <begin position="103"/>
        <end position="124"/>
    </location>
</feature>
<sequence>NFSYSRNILFAPAARNNASDFVHNYFHEKYNSSVEDGFIVVEYWQKGRLNITSIFYLLSVISRFLVELIFCVVLARRTQLGIAESTSISESHRTMQLKFLQTIVAQMFVPVISVYTPLLILLLSPLLGSPSPSLSSLFPFLASCYPVWDAVAVILLIRDYREGVFTILTGKTVRRNEVSGYSTRGTGAFTSRRTRSAAAALKSPQQNNSSS</sequence>
<keyword evidence="3" id="KW-1185">Reference proteome</keyword>
<dbReference type="InterPro" id="IPR019423">
    <property type="entry name" value="7TM_GPCR_serpentine_rcpt_Srj"/>
</dbReference>
<keyword evidence="1" id="KW-0472">Membrane</keyword>
<name>A0AAV5SJZ8_9BILA</name>
<evidence type="ECO:0000256" key="1">
    <source>
        <dbReference type="SAM" id="Phobius"/>
    </source>
</evidence>
<feature type="non-terminal residue" evidence="2">
    <location>
        <position position="211"/>
    </location>
</feature>
<protein>
    <recommendedName>
        <fullName evidence="4">G protein-coupled receptor</fullName>
    </recommendedName>
</protein>
<evidence type="ECO:0008006" key="4">
    <source>
        <dbReference type="Google" id="ProtNLM"/>
    </source>
</evidence>
<dbReference type="PANTHER" id="PTHR45907:SF16">
    <property type="entry name" value="SERPENTINE RECEPTOR, CLASS J"/>
    <property type="match status" value="1"/>
</dbReference>
<feature type="non-terminal residue" evidence="2">
    <location>
        <position position="1"/>
    </location>
</feature>
<proteinExistence type="predicted"/>
<keyword evidence="1" id="KW-1133">Transmembrane helix</keyword>
<dbReference type="EMBL" id="BTSX01000001">
    <property type="protein sequence ID" value="GMS81719.1"/>
    <property type="molecule type" value="Genomic_DNA"/>
</dbReference>